<dbReference type="InterPro" id="IPR011051">
    <property type="entry name" value="RmlC_Cupin_sf"/>
</dbReference>
<evidence type="ECO:0000259" key="1">
    <source>
        <dbReference type="Pfam" id="PF07883"/>
    </source>
</evidence>
<dbReference type="InterPro" id="IPR014710">
    <property type="entry name" value="RmlC-like_jellyroll"/>
</dbReference>
<keyword evidence="3" id="KW-1185">Reference proteome</keyword>
<feature type="domain" description="Cupin type-2" evidence="1">
    <location>
        <begin position="3"/>
        <end position="52"/>
    </location>
</feature>
<sequence length="76" mass="8557">MVGSGPRLHRHPYSETFIVRRGEALFTAGDEQVVLAGAQVLVVPASVPHKFEVLDRGFFESVHIHANDRFVTEWLE</sequence>
<reference evidence="3" key="1">
    <citation type="journal article" date="2019" name="Int. J. Syst. Evol. Microbiol.">
        <title>The Global Catalogue of Microorganisms (GCM) 10K type strain sequencing project: providing services to taxonomists for standard genome sequencing and annotation.</title>
        <authorList>
            <consortium name="The Broad Institute Genomics Platform"/>
            <consortium name="The Broad Institute Genome Sequencing Center for Infectious Disease"/>
            <person name="Wu L."/>
            <person name="Ma J."/>
        </authorList>
    </citation>
    <scope>NUCLEOTIDE SEQUENCE [LARGE SCALE GENOMIC DNA]</scope>
    <source>
        <strain evidence="3">NBRC 108725</strain>
    </source>
</reference>
<dbReference type="Pfam" id="PF07883">
    <property type="entry name" value="Cupin_2"/>
    <property type="match status" value="1"/>
</dbReference>
<gene>
    <name evidence="2" type="ORF">GCM10025866_04980</name>
</gene>
<evidence type="ECO:0000313" key="3">
    <source>
        <dbReference type="Proteomes" id="UP001321498"/>
    </source>
</evidence>
<protein>
    <submittedName>
        <fullName evidence="2">Cupin</fullName>
    </submittedName>
</protein>
<accession>A0ABM8G8U6</accession>
<organism evidence="2 3">
    <name type="scientific">Naasia aerilata</name>
    <dbReference type="NCBI Taxonomy" id="1162966"/>
    <lineage>
        <taxon>Bacteria</taxon>
        <taxon>Bacillati</taxon>
        <taxon>Actinomycetota</taxon>
        <taxon>Actinomycetes</taxon>
        <taxon>Micrococcales</taxon>
        <taxon>Microbacteriaceae</taxon>
        <taxon>Naasia</taxon>
    </lineage>
</organism>
<dbReference type="RefSeq" id="WP_286278038.1">
    <property type="nucleotide sequence ID" value="NZ_AP027731.1"/>
</dbReference>
<evidence type="ECO:0000313" key="2">
    <source>
        <dbReference type="EMBL" id="BDZ44589.1"/>
    </source>
</evidence>
<proteinExistence type="predicted"/>
<dbReference type="InterPro" id="IPR013096">
    <property type="entry name" value="Cupin_2"/>
</dbReference>
<name>A0ABM8G8U6_9MICO</name>
<dbReference type="EMBL" id="AP027731">
    <property type="protein sequence ID" value="BDZ44589.1"/>
    <property type="molecule type" value="Genomic_DNA"/>
</dbReference>
<dbReference type="Gene3D" id="2.60.120.10">
    <property type="entry name" value="Jelly Rolls"/>
    <property type="match status" value="1"/>
</dbReference>
<dbReference type="SUPFAM" id="SSF51182">
    <property type="entry name" value="RmlC-like cupins"/>
    <property type="match status" value="1"/>
</dbReference>
<dbReference type="Proteomes" id="UP001321498">
    <property type="component" value="Chromosome"/>
</dbReference>